<dbReference type="NCBIfam" id="TIGR02644">
    <property type="entry name" value="Y_phosphoryl"/>
    <property type="match status" value="1"/>
</dbReference>
<evidence type="ECO:0000256" key="2">
    <source>
        <dbReference type="ARBA" id="ARBA00003877"/>
    </source>
</evidence>
<dbReference type="InterPro" id="IPR000312">
    <property type="entry name" value="Glycosyl_Trfase_fam3"/>
</dbReference>
<dbReference type="InterPro" id="IPR035902">
    <property type="entry name" value="Nuc_phospho_transferase"/>
</dbReference>
<comment type="subunit">
    <text evidence="4">Homodimer.</text>
</comment>
<reference evidence="12 13" key="1">
    <citation type="submission" date="2023-03" db="EMBL/GenBank/DDBJ databases">
        <title>Novel Species.</title>
        <authorList>
            <person name="Ma S."/>
        </authorList>
    </citation>
    <scope>NUCLEOTIDE SEQUENCE [LARGE SCALE GENOMIC DNA]</scope>
    <source>
        <strain evidence="12 13">LIND6LT2</strain>
    </source>
</reference>
<feature type="domain" description="Pyrimidine nucleoside phosphorylase C-terminal" evidence="11">
    <location>
        <begin position="344"/>
        <end position="418"/>
    </location>
</feature>
<dbReference type="Proteomes" id="UP001486565">
    <property type="component" value="Chromosome"/>
</dbReference>
<keyword evidence="13" id="KW-1185">Reference proteome</keyword>
<evidence type="ECO:0000256" key="10">
    <source>
        <dbReference type="ARBA" id="ARBA00048525"/>
    </source>
</evidence>
<dbReference type="Gene3D" id="3.90.1170.30">
    <property type="entry name" value="Pyrimidine nucleoside phosphorylase-like, C-terminal domain"/>
    <property type="match status" value="1"/>
</dbReference>
<evidence type="ECO:0000313" key="13">
    <source>
        <dbReference type="Proteomes" id="UP001486565"/>
    </source>
</evidence>
<comment type="catalytic activity">
    <reaction evidence="10">
        <text>thymidine + phosphate = 2-deoxy-alpha-D-ribose 1-phosphate + thymine</text>
        <dbReference type="Rhea" id="RHEA:16037"/>
        <dbReference type="ChEBI" id="CHEBI:17748"/>
        <dbReference type="ChEBI" id="CHEBI:17821"/>
        <dbReference type="ChEBI" id="CHEBI:43474"/>
        <dbReference type="ChEBI" id="CHEBI:57259"/>
        <dbReference type="EC" id="2.4.2.2"/>
    </reaction>
</comment>
<dbReference type="InterPro" id="IPR013102">
    <property type="entry name" value="PYNP_C"/>
</dbReference>
<dbReference type="InterPro" id="IPR017459">
    <property type="entry name" value="Glycosyl_Trfase_fam3_N_dom"/>
</dbReference>
<dbReference type="EMBL" id="CP121687">
    <property type="protein sequence ID" value="WZL69303.1"/>
    <property type="molecule type" value="Genomic_DNA"/>
</dbReference>
<proteinExistence type="inferred from homology"/>
<dbReference type="PANTHER" id="PTHR10515">
    <property type="entry name" value="THYMIDINE PHOSPHORYLASE"/>
    <property type="match status" value="1"/>
</dbReference>
<evidence type="ECO:0000256" key="9">
    <source>
        <dbReference type="ARBA" id="ARBA00048453"/>
    </source>
</evidence>
<dbReference type="Gene3D" id="3.40.1030.10">
    <property type="entry name" value="Nucleoside phosphorylase/phosphoribosyltransferase catalytic domain"/>
    <property type="match status" value="1"/>
</dbReference>
<evidence type="ECO:0000256" key="4">
    <source>
        <dbReference type="ARBA" id="ARBA00011738"/>
    </source>
</evidence>
<keyword evidence="8 12" id="KW-0808">Transferase</keyword>
<dbReference type="SMART" id="SM00941">
    <property type="entry name" value="PYNP_C"/>
    <property type="match status" value="1"/>
</dbReference>
<dbReference type="SUPFAM" id="SSF54680">
    <property type="entry name" value="Pyrimidine nucleoside phosphorylase C-terminal domain"/>
    <property type="match status" value="1"/>
</dbReference>
<keyword evidence="7 12" id="KW-0328">Glycosyltransferase</keyword>
<comment type="catalytic activity">
    <reaction evidence="9">
        <text>uridine + phosphate = alpha-D-ribose 1-phosphate + uracil</text>
        <dbReference type="Rhea" id="RHEA:24388"/>
        <dbReference type="ChEBI" id="CHEBI:16704"/>
        <dbReference type="ChEBI" id="CHEBI:17568"/>
        <dbReference type="ChEBI" id="CHEBI:43474"/>
        <dbReference type="ChEBI" id="CHEBI:57720"/>
        <dbReference type="EC" id="2.4.2.2"/>
    </reaction>
</comment>
<dbReference type="Pfam" id="PF02885">
    <property type="entry name" value="Glycos_trans_3N"/>
    <property type="match status" value="1"/>
</dbReference>
<dbReference type="InterPro" id="IPR017872">
    <property type="entry name" value="Pyrmidine_PPase_CS"/>
</dbReference>
<name>A0ABZ2Y1U1_9FIRM</name>
<dbReference type="GO" id="GO:0016154">
    <property type="term" value="F:pyrimidine-nucleoside phosphorylase activity"/>
    <property type="evidence" value="ECO:0007669"/>
    <property type="project" value="UniProtKB-EC"/>
</dbReference>
<accession>A0ABZ2Y1U1</accession>
<dbReference type="RefSeq" id="WP_341876299.1">
    <property type="nucleotide sequence ID" value="NZ_CP121687.1"/>
</dbReference>
<dbReference type="InterPro" id="IPR036320">
    <property type="entry name" value="Glycosyl_Trfase_fam3_N_dom_sf"/>
</dbReference>
<evidence type="ECO:0000256" key="3">
    <source>
        <dbReference type="ARBA" id="ARBA00006915"/>
    </source>
</evidence>
<evidence type="ECO:0000256" key="5">
    <source>
        <dbReference type="ARBA" id="ARBA00011889"/>
    </source>
</evidence>
<evidence type="ECO:0000256" key="7">
    <source>
        <dbReference type="ARBA" id="ARBA00022676"/>
    </source>
</evidence>
<comment type="catalytic activity">
    <reaction evidence="1">
        <text>2'-deoxyuridine + phosphate = 2-deoxy-alpha-D-ribose 1-phosphate + uracil</text>
        <dbReference type="Rhea" id="RHEA:22824"/>
        <dbReference type="ChEBI" id="CHEBI:16450"/>
        <dbReference type="ChEBI" id="CHEBI:17568"/>
        <dbReference type="ChEBI" id="CHEBI:43474"/>
        <dbReference type="ChEBI" id="CHEBI:57259"/>
        <dbReference type="EC" id="2.4.2.2"/>
    </reaction>
</comment>
<evidence type="ECO:0000256" key="6">
    <source>
        <dbReference type="ARBA" id="ARBA00014680"/>
    </source>
</evidence>
<dbReference type="PIRSF" id="PIRSF000478">
    <property type="entry name" value="TP_PyNP"/>
    <property type="match status" value="1"/>
</dbReference>
<evidence type="ECO:0000256" key="1">
    <source>
        <dbReference type="ARBA" id="ARBA00001066"/>
    </source>
</evidence>
<comment type="similarity">
    <text evidence="3">Belongs to the thymidine/pyrimidine-nucleoside phosphorylase family.</text>
</comment>
<dbReference type="Pfam" id="PF07831">
    <property type="entry name" value="PYNP_C"/>
    <property type="match status" value="1"/>
</dbReference>
<dbReference type="SUPFAM" id="SSF52418">
    <property type="entry name" value="Nucleoside phosphorylase/phosphoribosyltransferase catalytic domain"/>
    <property type="match status" value="1"/>
</dbReference>
<dbReference type="InterPro" id="IPR018090">
    <property type="entry name" value="Pyrmidine_PPas_bac/euk"/>
</dbReference>
<dbReference type="Gene3D" id="1.20.970.10">
    <property type="entry name" value="Transferase, Pyrimidine Nucleoside Phosphorylase, Chain C"/>
    <property type="match status" value="1"/>
</dbReference>
<dbReference type="Pfam" id="PF00591">
    <property type="entry name" value="Glycos_transf_3"/>
    <property type="match status" value="1"/>
</dbReference>
<sequence length="441" mass="47577">MRMYDLIMKKRSGEALTEEEIRYMIDEYVAGNIPDYQMSAFLMAVYFKGMTEEEIFIMTDAVARSGDMVDLSGIEGIKVDKHSTGGVGDKTTLIIAPIVASYGVKVAKMSGRGLGHTGGTIDKMESIPGIKLSLSQEEFFAVVNKAGLSVIGQSGNLTPADKKLYALRDVTATVDSIPLIAVSIMSKKLAAGSDCILLDVKTGSGAFMKSLDDSIALAECMVKIGESSGRRTAALITDMDIPLGNNIGNALEVIEAVETLKGQGPEDLTEICIRLAGNMLYLAGKGELPECIQMAKDAIESGKALEKLISMVEAQGGDASVIKDTDKFEKAQWSYEVKAPQSGYITRINSEACGIASMLLGAGRETKDSEIDYSAGIILRNKVGKYVEKGEVLATLYANNQELFKAAEDKLIEAFTIEDNTPKERPLILARIEKDKIVKYV</sequence>
<evidence type="ECO:0000256" key="8">
    <source>
        <dbReference type="ARBA" id="ARBA00022679"/>
    </source>
</evidence>
<organism evidence="12 13">
    <name type="scientific">Defluviitalea saccharophila</name>
    <dbReference type="NCBI Taxonomy" id="879970"/>
    <lineage>
        <taxon>Bacteria</taxon>
        <taxon>Bacillati</taxon>
        <taxon>Bacillota</taxon>
        <taxon>Clostridia</taxon>
        <taxon>Lachnospirales</taxon>
        <taxon>Defluviitaleaceae</taxon>
        <taxon>Defluviitalea</taxon>
    </lineage>
</organism>
<dbReference type="SUPFAM" id="SSF47648">
    <property type="entry name" value="Nucleoside phosphorylase/phosphoribosyltransferase N-terminal domain"/>
    <property type="match status" value="1"/>
</dbReference>
<dbReference type="InterPro" id="IPR000053">
    <property type="entry name" value="Thymidine/pyrmidine_PPase"/>
</dbReference>
<dbReference type="EC" id="2.4.2.2" evidence="5"/>
<gene>
    <name evidence="12" type="ORF">QBE51_10930</name>
</gene>
<comment type="function">
    <text evidence="2">Catalyzes phosphorolysis of the pyrimidine nucleosides uridine, thymidine and 2'-deoxyuridine with the formation of the corresponding pyrimidine base and ribose-1-phosphate.</text>
</comment>
<dbReference type="PANTHER" id="PTHR10515:SF0">
    <property type="entry name" value="THYMIDINE PHOSPHORYLASE"/>
    <property type="match status" value="1"/>
</dbReference>
<dbReference type="InterPro" id="IPR036566">
    <property type="entry name" value="PYNP-like_C_sf"/>
</dbReference>
<dbReference type="NCBIfam" id="NF004490">
    <property type="entry name" value="PRK05820.1"/>
    <property type="match status" value="1"/>
</dbReference>
<dbReference type="NCBIfam" id="NF004747">
    <property type="entry name" value="PRK06078.1"/>
    <property type="match status" value="1"/>
</dbReference>
<evidence type="ECO:0000313" key="12">
    <source>
        <dbReference type="EMBL" id="WZL69303.1"/>
    </source>
</evidence>
<dbReference type="PROSITE" id="PS00647">
    <property type="entry name" value="THYMID_PHOSPHORYLASE"/>
    <property type="match status" value="1"/>
</dbReference>
<evidence type="ECO:0000259" key="11">
    <source>
        <dbReference type="SMART" id="SM00941"/>
    </source>
</evidence>
<protein>
    <recommendedName>
        <fullName evidence="6">Pyrimidine-nucleoside phosphorylase</fullName>
        <ecNumber evidence="5">2.4.2.2</ecNumber>
    </recommendedName>
</protein>